<feature type="signal peptide" evidence="1">
    <location>
        <begin position="1"/>
        <end position="25"/>
    </location>
</feature>
<feature type="chain" id="PRO_5016763667" evidence="1">
    <location>
        <begin position="26"/>
        <end position="130"/>
    </location>
</feature>
<proteinExistence type="predicted"/>
<keyword evidence="3" id="KW-1185">Reference proteome</keyword>
<keyword evidence="1" id="KW-0732">Signal</keyword>
<evidence type="ECO:0000313" key="2">
    <source>
        <dbReference type="EMBL" id="RDU24508.1"/>
    </source>
</evidence>
<evidence type="ECO:0000313" key="3">
    <source>
        <dbReference type="Proteomes" id="UP000255036"/>
    </source>
</evidence>
<name>A0A371AY48_9FIRM</name>
<accession>A0A371AY48</accession>
<comment type="caution">
    <text evidence="2">The sequence shown here is derived from an EMBL/GenBank/DDBJ whole genome shotgun (WGS) entry which is preliminary data.</text>
</comment>
<dbReference type="EMBL" id="QRCT01000012">
    <property type="protein sequence ID" value="RDU24508.1"/>
    <property type="molecule type" value="Genomic_DNA"/>
</dbReference>
<sequence>MIKRKKIAALLTCMAILGSTNIAHAETKEFSFTVSNRIEKSGYYAKKADNEQFAYITATSFKGGRTNIAVGVKQEKDSSVETVAWTFTKQNYKNKQKIEYTRYAAPRLRYKVFCEGFGSGTGTIEGRYTP</sequence>
<dbReference type="Proteomes" id="UP000255036">
    <property type="component" value="Unassembled WGS sequence"/>
</dbReference>
<gene>
    <name evidence="2" type="ORF">DWV06_03325</name>
</gene>
<organism evidence="2 3">
    <name type="scientific">Anaerosacchariphilus polymeriproducens</name>
    <dbReference type="NCBI Taxonomy" id="1812858"/>
    <lineage>
        <taxon>Bacteria</taxon>
        <taxon>Bacillati</taxon>
        <taxon>Bacillota</taxon>
        <taxon>Clostridia</taxon>
        <taxon>Lachnospirales</taxon>
        <taxon>Lachnospiraceae</taxon>
        <taxon>Anaerosacchariphilus</taxon>
    </lineage>
</organism>
<dbReference type="RefSeq" id="WP_115480741.1">
    <property type="nucleotide sequence ID" value="NZ_QRCT01000012.1"/>
</dbReference>
<protein>
    <submittedName>
        <fullName evidence="2">Uncharacterized protein</fullName>
    </submittedName>
</protein>
<reference evidence="2 3" key="1">
    <citation type="submission" date="2018-07" db="EMBL/GenBank/DDBJ databases">
        <title>Anaerosacharophilus polymeroproducens gen. nov. sp. nov., an anaerobic bacterium isolated from salt field.</title>
        <authorList>
            <person name="Kim W."/>
            <person name="Yang S.-H."/>
            <person name="Oh J."/>
            <person name="Lee J.-H."/>
            <person name="Kwon K.K."/>
        </authorList>
    </citation>
    <scope>NUCLEOTIDE SEQUENCE [LARGE SCALE GENOMIC DNA]</scope>
    <source>
        <strain evidence="2 3">MCWD5</strain>
    </source>
</reference>
<dbReference type="OrthoDB" id="2074709at2"/>
<dbReference type="AlphaFoldDB" id="A0A371AY48"/>
<evidence type="ECO:0000256" key="1">
    <source>
        <dbReference type="SAM" id="SignalP"/>
    </source>
</evidence>